<reference evidence="1" key="1">
    <citation type="submission" date="2024-04" db="UniProtKB">
        <authorList>
            <consortium name="EnsemblMetazoa"/>
        </authorList>
    </citation>
    <scope>IDENTIFICATION</scope>
    <source>
        <strain evidence="1">EBRO</strain>
    </source>
</reference>
<organism evidence="1 2">
    <name type="scientific">Anopheles atroparvus</name>
    <name type="common">European mosquito</name>
    <dbReference type="NCBI Taxonomy" id="41427"/>
    <lineage>
        <taxon>Eukaryota</taxon>
        <taxon>Metazoa</taxon>
        <taxon>Ecdysozoa</taxon>
        <taxon>Arthropoda</taxon>
        <taxon>Hexapoda</taxon>
        <taxon>Insecta</taxon>
        <taxon>Pterygota</taxon>
        <taxon>Neoptera</taxon>
        <taxon>Endopterygota</taxon>
        <taxon>Diptera</taxon>
        <taxon>Nematocera</taxon>
        <taxon>Culicoidea</taxon>
        <taxon>Culicidae</taxon>
        <taxon>Anophelinae</taxon>
        <taxon>Anopheles</taxon>
    </lineage>
</organism>
<accession>A0AAG5DPE9</accession>
<name>A0AAG5DPE9_ANOAO</name>
<evidence type="ECO:0000313" key="1">
    <source>
        <dbReference type="EnsemblMetazoa" id="ENSAATROPP013137"/>
    </source>
</evidence>
<evidence type="ECO:0000313" key="2">
    <source>
        <dbReference type="Proteomes" id="UP000075880"/>
    </source>
</evidence>
<dbReference type="EnsemblMetazoa" id="ENSAATROPT014409">
    <property type="protein sequence ID" value="ENSAATROPP013137"/>
    <property type="gene ID" value="ENSAATROPG011694"/>
</dbReference>
<sequence>MDHMKRLRKTGSFYKHAEKYMVSDPVDEEEAGSSRVVFPKAQNEIETAVQRET</sequence>
<dbReference type="Proteomes" id="UP000075880">
    <property type="component" value="Unassembled WGS sequence"/>
</dbReference>
<proteinExistence type="predicted"/>
<dbReference type="AlphaFoldDB" id="A0AAG5DPE9"/>
<protein>
    <submittedName>
        <fullName evidence="1">Uncharacterized protein</fullName>
    </submittedName>
</protein>
<keyword evidence="2" id="KW-1185">Reference proteome</keyword>